<dbReference type="EMBL" id="GBXM01087361">
    <property type="protein sequence ID" value="JAH21216.1"/>
    <property type="molecule type" value="Transcribed_RNA"/>
</dbReference>
<sequence length="34" mass="3795">MHHYLPQCAAALVHLSCLFYTAANPCAFVESTVW</sequence>
<evidence type="ECO:0000313" key="1">
    <source>
        <dbReference type="EMBL" id="JAH21216.1"/>
    </source>
</evidence>
<reference evidence="1" key="1">
    <citation type="submission" date="2014-11" db="EMBL/GenBank/DDBJ databases">
        <authorList>
            <person name="Amaro Gonzalez C."/>
        </authorList>
    </citation>
    <scope>NUCLEOTIDE SEQUENCE</scope>
</reference>
<protein>
    <submittedName>
        <fullName evidence="1">Uncharacterized protein</fullName>
    </submittedName>
</protein>
<organism evidence="1">
    <name type="scientific">Anguilla anguilla</name>
    <name type="common">European freshwater eel</name>
    <name type="synonym">Muraena anguilla</name>
    <dbReference type="NCBI Taxonomy" id="7936"/>
    <lineage>
        <taxon>Eukaryota</taxon>
        <taxon>Metazoa</taxon>
        <taxon>Chordata</taxon>
        <taxon>Craniata</taxon>
        <taxon>Vertebrata</taxon>
        <taxon>Euteleostomi</taxon>
        <taxon>Actinopterygii</taxon>
        <taxon>Neopterygii</taxon>
        <taxon>Teleostei</taxon>
        <taxon>Anguilliformes</taxon>
        <taxon>Anguillidae</taxon>
        <taxon>Anguilla</taxon>
    </lineage>
</organism>
<dbReference type="AlphaFoldDB" id="A0A0E9QW73"/>
<reference evidence="1" key="2">
    <citation type="journal article" date="2015" name="Fish Shellfish Immunol.">
        <title>Early steps in the European eel (Anguilla anguilla)-Vibrio vulnificus interaction in the gills: Role of the RtxA13 toxin.</title>
        <authorList>
            <person name="Callol A."/>
            <person name="Pajuelo D."/>
            <person name="Ebbesson L."/>
            <person name="Teles M."/>
            <person name="MacKenzie S."/>
            <person name="Amaro C."/>
        </authorList>
    </citation>
    <scope>NUCLEOTIDE SEQUENCE</scope>
</reference>
<accession>A0A0E9QW73</accession>
<proteinExistence type="predicted"/>
<name>A0A0E9QW73_ANGAN</name>